<dbReference type="Proteomes" id="UP000782475">
    <property type="component" value="Unassembled WGS sequence"/>
</dbReference>
<keyword evidence="2" id="KW-1185">Reference proteome</keyword>
<gene>
    <name evidence="1" type="ORF">KJJ99_20995</name>
</gene>
<comment type="caution">
    <text evidence="1">The sequence shown here is derived from an EMBL/GenBank/DDBJ whole genome shotgun (WGS) entry which is preliminary data.</text>
</comment>
<name>A0ACC5VNX1_STUCH</name>
<proteinExistence type="predicted"/>
<evidence type="ECO:0000313" key="2">
    <source>
        <dbReference type="Proteomes" id="UP000782475"/>
    </source>
</evidence>
<accession>A0ACC5VNX1</accession>
<dbReference type="EMBL" id="JAHHFP010000025">
    <property type="protein sequence ID" value="MBX7274268.1"/>
    <property type="molecule type" value="Genomic_DNA"/>
</dbReference>
<reference evidence="1 2" key="1">
    <citation type="journal article" date="2021" name="Appl. Microbiol. Biotechnol.">
        <title>Biotechnological applications of marine bacteria in bioremediation of environments polluted with hydrocarbons and plastics.</title>
        <authorList>
            <person name="Muriel-Millan L.F."/>
            <person name="Millan-Lopez S."/>
            <person name="Pardo-Lopez L."/>
        </authorList>
    </citation>
    <scope>NUCLEOTIDE SEQUENCE [LARGE SCALE GENOMIC DNA]</scope>
    <source>
        <strain evidence="1 2">GOM4</strain>
    </source>
</reference>
<protein>
    <submittedName>
        <fullName evidence="1">MBL fold metallo-hydrolase</fullName>
    </submittedName>
</protein>
<organism evidence="1 2">
    <name type="scientific">Stutzerimonas chloritidismutans</name>
    <name type="common">Pseudomonas chloritidismutans</name>
    <dbReference type="NCBI Taxonomy" id="203192"/>
    <lineage>
        <taxon>Bacteria</taxon>
        <taxon>Pseudomonadati</taxon>
        <taxon>Pseudomonadota</taxon>
        <taxon>Gammaproteobacteria</taxon>
        <taxon>Pseudomonadales</taxon>
        <taxon>Pseudomonadaceae</taxon>
        <taxon>Stutzerimonas</taxon>
    </lineage>
</organism>
<sequence length="349" mass="38463">MTGSTFLQIDPPSPGQWIQVSEGLLWARMRIPAKLDHINIYLVEDDDGWFLVDTGPDTLVNRDLWRELVTGLPRRAKLSRVLVTHSHPDHIGLAGWLQAELGVPIYISSGAQNWALREAEERKGRSAQAVAAFYGRMGVHPEEVVHLHAALGQMDPLFGPVASEVSLVQAGGMMRIGGRDWELWVGSGHSIEHVCLYQRASRLLIAGDQVLAKITPLVGVSYMSPEGNPLADWFASLTDMQRWLPNDALVLPAHGQPFYGGARRIGAVLEHHESSLATLRSSLVDWCTVHELSHVLGWGGLKGMARYMALDETLAHITYLVRRGEVVESPSTIGGVYRYRLDLPPSAPS</sequence>
<evidence type="ECO:0000313" key="1">
    <source>
        <dbReference type="EMBL" id="MBX7274268.1"/>
    </source>
</evidence>